<evidence type="ECO:0000256" key="11">
    <source>
        <dbReference type="SAM" id="MobiDB-lite"/>
    </source>
</evidence>
<dbReference type="Gene3D" id="3.50.50.60">
    <property type="entry name" value="FAD/NAD(P)-binding domain"/>
    <property type="match status" value="1"/>
</dbReference>
<evidence type="ECO:0000256" key="8">
    <source>
        <dbReference type="ARBA" id="ARBA00023070"/>
    </source>
</evidence>
<dbReference type="GO" id="GO:0103075">
    <property type="term" value="F:indole-3-pyruvate monooxygenase activity"/>
    <property type="evidence" value="ECO:0007669"/>
    <property type="project" value="UniProtKB-EC"/>
</dbReference>
<evidence type="ECO:0000256" key="7">
    <source>
        <dbReference type="ARBA" id="ARBA00023002"/>
    </source>
</evidence>
<comment type="similarity">
    <text evidence="3 10">Belongs to the FMO family.</text>
</comment>
<keyword evidence="4 10" id="KW-0285">Flavoprotein</keyword>
<evidence type="ECO:0000256" key="1">
    <source>
        <dbReference type="ARBA" id="ARBA00001974"/>
    </source>
</evidence>
<dbReference type="OrthoDB" id="66881at2759"/>
<dbReference type="PANTHER" id="PTHR43539">
    <property type="entry name" value="FLAVIN-BINDING MONOOXYGENASE-LIKE PROTEIN (AFU_ORTHOLOGUE AFUA_4G09220)"/>
    <property type="match status" value="1"/>
</dbReference>
<dbReference type="PIRSF" id="PIRSF000332">
    <property type="entry name" value="FMO"/>
    <property type="match status" value="1"/>
</dbReference>
<dbReference type="InterPro" id="IPR000960">
    <property type="entry name" value="Flavin_mOase"/>
</dbReference>
<dbReference type="InterPro" id="IPR036291">
    <property type="entry name" value="NAD(P)-bd_dom_sf"/>
</dbReference>
<feature type="compositionally biased region" description="Low complexity" evidence="11">
    <location>
        <begin position="126"/>
        <end position="137"/>
    </location>
</feature>
<feature type="region of interest" description="Disordered" evidence="11">
    <location>
        <begin position="126"/>
        <end position="147"/>
    </location>
</feature>
<keyword evidence="6" id="KW-0521">NADP</keyword>
<evidence type="ECO:0000256" key="5">
    <source>
        <dbReference type="ARBA" id="ARBA00022827"/>
    </source>
</evidence>
<comment type="catalytic activity">
    <reaction evidence="9">
        <text>indole-3-pyruvate + NADPH + O2 + H(+) = (indol-3-yl)acetate + CO2 + NADP(+) + H2O</text>
        <dbReference type="Rhea" id="RHEA:34331"/>
        <dbReference type="ChEBI" id="CHEBI:15377"/>
        <dbReference type="ChEBI" id="CHEBI:15378"/>
        <dbReference type="ChEBI" id="CHEBI:15379"/>
        <dbReference type="ChEBI" id="CHEBI:16526"/>
        <dbReference type="ChEBI" id="CHEBI:17640"/>
        <dbReference type="ChEBI" id="CHEBI:30854"/>
        <dbReference type="ChEBI" id="CHEBI:57783"/>
        <dbReference type="ChEBI" id="CHEBI:58349"/>
        <dbReference type="EC" id="1.14.13.168"/>
    </reaction>
</comment>
<evidence type="ECO:0000256" key="2">
    <source>
        <dbReference type="ARBA" id="ARBA00004814"/>
    </source>
</evidence>
<accession>A0A5A7NWA3</accession>
<evidence type="ECO:0000256" key="9">
    <source>
        <dbReference type="ARBA" id="ARBA00047707"/>
    </source>
</evidence>
<comment type="pathway">
    <text evidence="2">Plant hormone metabolism; auxin biosynthesis.</text>
</comment>
<sequence length="402" mass="44557">MGEKIETTTVIIVGSGPSGLSTAAHLHHLSIPYILLEREDTFAPLWQKFCYDRVHLHLDKRFCQLPFAPLPDDTPGYMSRADFVAYLTDYVSRFEIEPRYGHRVVEAKHDKESCWWDVIAVASNNNNNDNNNNSDNNNNDDDNNNVVGPTERYRSRFLVVATGVTCDPWAPPVEGLEGFGGEVVHSTQYKNGARFSGERVLVVGAGNSGMEITLDLANHGAKASIVVRSSMHVISRGMAYVGLVLLKYVPMSWVDIMLTVMSKAVFGDLTKYGIQNPKEGPFTMKVKYGKYPVVDVGTIGMIKTGKIQVLPGISYIKGNKVLFENGKEDIFDAIVMATGFKRSTKQWLKDCYLLNDDGLPRNSYPNHWKGINGLYCAGLAHRGLPGAGIDAQKIAHDIKNQL</sequence>
<dbReference type="Proteomes" id="UP000325081">
    <property type="component" value="Unassembled WGS sequence"/>
</dbReference>
<dbReference type="PRINTS" id="PR00368">
    <property type="entry name" value="FADPNR"/>
</dbReference>
<name>A0A5A7NWA3_STRAF</name>
<proteinExistence type="inferred from homology"/>
<comment type="cofactor">
    <cofactor evidence="1 10">
        <name>FAD</name>
        <dbReference type="ChEBI" id="CHEBI:57692"/>
    </cofactor>
</comment>
<evidence type="ECO:0000256" key="3">
    <source>
        <dbReference type="ARBA" id="ARBA00009183"/>
    </source>
</evidence>
<dbReference type="AlphaFoldDB" id="A0A5A7NWA3"/>
<dbReference type="GO" id="GO:0050660">
    <property type="term" value="F:flavin adenine dinucleotide binding"/>
    <property type="evidence" value="ECO:0007669"/>
    <property type="project" value="InterPro"/>
</dbReference>
<dbReference type="EC" id="1.-.-.-" evidence="10"/>
<reference evidence="13" key="1">
    <citation type="journal article" date="2019" name="Curr. Biol.">
        <title>Genome Sequence of Striga asiatica Provides Insight into the Evolution of Plant Parasitism.</title>
        <authorList>
            <person name="Yoshida S."/>
            <person name="Kim S."/>
            <person name="Wafula E.K."/>
            <person name="Tanskanen J."/>
            <person name="Kim Y.M."/>
            <person name="Honaas L."/>
            <person name="Yang Z."/>
            <person name="Spallek T."/>
            <person name="Conn C.E."/>
            <person name="Ichihashi Y."/>
            <person name="Cheong K."/>
            <person name="Cui S."/>
            <person name="Der J.P."/>
            <person name="Gundlach H."/>
            <person name="Jiao Y."/>
            <person name="Hori C."/>
            <person name="Ishida J.K."/>
            <person name="Kasahara H."/>
            <person name="Kiba T."/>
            <person name="Kim M.S."/>
            <person name="Koo N."/>
            <person name="Laohavisit A."/>
            <person name="Lee Y.H."/>
            <person name="Lumba S."/>
            <person name="McCourt P."/>
            <person name="Mortimer J.C."/>
            <person name="Mutuku J.M."/>
            <person name="Nomura T."/>
            <person name="Sasaki-Sekimoto Y."/>
            <person name="Seto Y."/>
            <person name="Wang Y."/>
            <person name="Wakatake T."/>
            <person name="Sakakibara H."/>
            <person name="Demura T."/>
            <person name="Yamaguchi S."/>
            <person name="Yoneyama K."/>
            <person name="Manabe R.I."/>
            <person name="Nelson D.C."/>
            <person name="Schulman A.H."/>
            <person name="Timko M.P."/>
            <person name="dePamphilis C.W."/>
            <person name="Choi D."/>
            <person name="Shirasu K."/>
        </authorList>
    </citation>
    <scope>NUCLEOTIDE SEQUENCE [LARGE SCALE GENOMIC DNA]</scope>
    <source>
        <strain evidence="13">cv. UVA1</strain>
    </source>
</reference>
<dbReference type="SUPFAM" id="SSF51905">
    <property type="entry name" value="FAD/NAD(P)-binding domain"/>
    <property type="match status" value="1"/>
</dbReference>
<dbReference type="EMBL" id="BKCP01000001">
    <property type="protein sequence ID" value="GER24780.1"/>
    <property type="molecule type" value="Genomic_DNA"/>
</dbReference>
<keyword evidence="13" id="KW-1185">Reference proteome</keyword>
<comment type="caution">
    <text evidence="12">The sequence shown here is derived from an EMBL/GenBank/DDBJ whole genome shotgun (WGS) entry which is preliminary data.</text>
</comment>
<keyword evidence="10 12" id="KW-0503">Monooxygenase</keyword>
<keyword evidence="7 10" id="KW-0560">Oxidoreductase</keyword>
<keyword evidence="5 10" id="KW-0274">FAD</keyword>
<keyword evidence="8" id="KW-0073">Auxin biosynthesis</keyword>
<protein>
    <recommendedName>
        <fullName evidence="10">Flavin-containing monooxygenase</fullName>
        <ecNumber evidence="10">1.-.-.-</ecNumber>
    </recommendedName>
</protein>
<evidence type="ECO:0000313" key="13">
    <source>
        <dbReference type="Proteomes" id="UP000325081"/>
    </source>
</evidence>
<dbReference type="PRINTS" id="PR00411">
    <property type="entry name" value="PNDRDTASEI"/>
</dbReference>
<dbReference type="InterPro" id="IPR020946">
    <property type="entry name" value="Flavin_mOase-like"/>
</dbReference>
<dbReference type="InterPro" id="IPR050982">
    <property type="entry name" value="Auxin_biosynth/cation_transpt"/>
</dbReference>
<dbReference type="GO" id="GO:0009851">
    <property type="term" value="P:auxin biosynthetic process"/>
    <property type="evidence" value="ECO:0007669"/>
    <property type="project" value="UniProtKB-KW"/>
</dbReference>
<dbReference type="InterPro" id="IPR036188">
    <property type="entry name" value="FAD/NAD-bd_sf"/>
</dbReference>
<dbReference type="GO" id="GO:0050661">
    <property type="term" value="F:NADP binding"/>
    <property type="evidence" value="ECO:0007669"/>
    <property type="project" value="InterPro"/>
</dbReference>
<dbReference type="GO" id="GO:0004499">
    <property type="term" value="F:N,N-dimethylaniline monooxygenase activity"/>
    <property type="evidence" value="ECO:0007669"/>
    <property type="project" value="InterPro"/>
</dbReference>
<dbReference type="Pfam" id="PF00743">
    <property type="entry name" value="FMO-like"/>
    <property type="match status" value="1"/>
</dbReference>
<organism evidence="12 13">
    <name type="scientific">Striga asiatica</name>
    <name type="common">Asiatic witchweed</name>
    <name type="synonym">Buchnera asiatica</name>
    <dbReference type="NCBI Taxonomy" id="4170"/>
    <lineage>
        <taxon>Eukaryota</taxon>
        <taxon>Viridiplantae</taxon>
        <taxon>Streptophyta</taxon>
        <taxon>Embryophyta</taxon>
        <taxon>Tracheophyta</taxon>
        <taxon>Spermatophyta</taxon>
        <taxon>Magnoliopsida</taxon>
        <taxon>eudicotyledons</taxon>
        <taxon>Gunneridae</taxon>
        <taxon>Pentapetalae</taxon>
        <taxon>asterids</taxon>
        <taxon>lamiids</taxon>
        <taxon>Lamiales</taxon>
        <taxon>Orobanchaceae</taxon>
        <taxon>Buchnereae</taxon>
        <taxon>Striga</taxon>
    </lineage>
</organism>
<evidence type="ECO:0000256" key="6">
    <source>
        <dbReference type="ARBA" id="ARBA00022857"/>
    </source>
</evidence>
<dbReference type="PANTHER" id="PTHR43539:SF42">
    <property type="entry name" value="OS01G0273800 PROTEIN"/>
    <property type="match status" value="1"/>
</dbReference>
<dbReference type="SUPFAM" id="SSF51735">
    <property type="entry name" value="NAD(P)-binding Rossmann-fold domains"/>
    <property type="match status" value="1"/>
</dbReference>
<evidence type="ECO:0000256" key="10">
    <source>
        <dbReference type="RuleBase" id="RU361177"/>
    </source>
</evidence>
<evidence type="ECO:0000313" key="12">
    <source>
        <dbReference type="EMBL" id="GER24780.1"/>
    </source>
</evidence>
<gene>
    <name evidence="12" type="ORF">STAS_00320</name>
</gene>
<evidence type="ECO:0000256" key="4">
    <source>
        <dbReference type="ARBA" id="ARBA00022630"/>
    </source>
</evidence>